<dbReference type="InterPro" id="IPR050121">
    <property type="entry name" value="Cytochrome_P450_monoxygenase"/>
</dbReference>
<dbReference type="PROSITE" id="PS00086">
    <property type="entry name" value="CYTOCHROME_P450"/>
    <property type="match status" value="1"/>
</dbReference>
<evidence type="ECO:0000256" key="2">
    <source>
        <dbReference type="ARBA" id="ARBA00022723"/>
    </source>
</evidence>
<dbReference type="InterPro" id="IPR036396">
    <property type="entry name" value="Cyt_P450_sf"/>
</dbReference>
<dbReference type="HOGENOM" id="CLU_001570_14_0_1"/>
<comment type="caution">
    <text evidence="7">The sequence shown here is derived from an EMBL/GenBank/DDBJ whole genome shotgun (WGS) entry which is preliminary data.</text>
</comment>
<dbReference type="Pfam" id="PF00067">
    <property type="entry name" value="p450"/>
    <property type="match status" value="1"/>
</dbReference>
<dbReference type="GeneID" id="25281073"/>
<dbReference type="GO" id="GO:0016705">
    <property type="term" value="F:oxidoreductase activity, acting on paired donors, with incorporation or reduction of molecular oxygen"/>
    <property type="evidence" value="ECO:0007669"/>
    <property type="project" value="InterPro"/>
</dbReference>
<dbReference type="GO" id="GO:0020037">
    <property type="term" value="F:heme binding"/>
    <property type="evidence" value="ECO:0007669"/>
    <property type="project" value="InterPro"/>
</dbReference>
<dbReference type="PRINTS" id="PR00463">
    <property type="entry name" value="EP450I"/>
</dbReference>
<dbReference type="EMBL" id="AMGV01000004">
    <property type="protein sequence ID" value="KEF58230.1"/>
    <property type="molecule type" value="Genomic_DNA"/>
</dbReference>
<dbReference type="RefSeq" id="XP_013260820.1">
    <property type="nucleotide sequence ID" value="XM_013405366.1"/>
</dbReference>
<evidence type="ECO:0000256" key="6">
    <source>
        <dbReference type="RuleBase" id="RU000461"/>
    </source>
</evidence>
<reference evidence="7 8" key="1">
    <citation type="submission" date="2013-03" db="EMBL/GenBank/DDBJ databases">
        <title>The Genome Sequence of Exophiala aquamarina CBS 119918.</title>
        <authorList>
            <consortium name="The Broad Institute Genomics Platform"/>
            <person name="Cuomo C."/>
            <person name="de Hoog S."/>
            <person name="Gorbushina A."/>
            <person name="Walker B."/>
            <person name="Young S.K."/>
            <person name="Zeng Q."/>
            <person name="Gargeya S."/>
            <person name="Fitzgerald M."/>
            <person name="Haas B."/>
            <person name="Abouelleil A."/>
            <person name="Allen A.W."/>
            <person name="Alvarado L."/>
            <person name="Arachchi H.M."/>
            <person name="Berlin A.M."/>
            <person name="Chapman S.B."/>
            <person name="Gainer-Dewar J."/>
            <person name="Goldberg J."/>
            <person name="Griggs A."/>
            <person name="Gujja S."/>
            <person name="Hansen M."/>
            <person name="Howarth C."/>
            <person name="Imamovic A."/>
            <person name="Ireland A."/>
            <person name="Larimer J."/>
            <person name="McCowan C."/>
            <person name="Murphy C."/>
            <person name="Pearson M."/>
            <person name="Poon T.W."/>
            <person name="Priest M."/>
            <person name="Roberts A."/>
            <person name="Saif S."/>
            <person name="Shea T."/>
            <person name="Sisk P."/>
            <person name="Sykes S."/>
            <person name="Wortman J."/>
            <person name="Nusbaum C."/>
            <person name="Birren B."/>
        </authorList>
    </citation>
    <scope>NUCLEOTIDE SEQUENCE [LARGE SCALE GENOMIC DNA]</scope>
    <source>
        <strain evidence="7 8">CBS 119918</strain>
    </source>
</reference>
<organism evidence="7 8">
    <name type="scientific">Exophiala aquamarina CBS 119918</name>
    <dbReference type="NCBI Taxonomy" id="1182545"/>
    <lineage>
        <taxon>Eukaryota</taxon>
        <taxon>Fungi</taxon>
        <taxon>Dikarya</taxon>
        <taxon>Ascomycota</taxon>
        <taxon>Pezizomycotina</taxon>
        <taxon>Eurotiomycetes</taxon>
        <taxon>Chaetothyriomycetidae</taxon>
        <taxon>Chaetothyriales</taxon>
        <taxon>Herpotrichiellaceae</taxon>
        <taxon>Exophiala</taxon>
    </lineage>
</organism>
<evidence type="ECO:0000256" key="4">
    <source>
        <dbReference type="ARBA" id="ARBA00023004"/>
    </source>
</evidence>
<keyword evidence="4 5" id="KW-0408">Iron</keyword>
<evidence type="ECO:0008006" key="9">
    <source>
        <dbReference type="Google" id="ProtNLM"/>
    </source>
</evidence>
<dbReference type="InterPro" id="IPR001128">
    <property type="entry name" value="Cyt_P450"/>
</dbReference>
<dbReference type="PRINTS" id="PR00385">
    <property type="entry name" value="P450"/>
</dbReference>
<keyword evidence="3 6" id="KW-0560">Oxidoreductase</keyword>
<dbReference type="STRING" id="1182545.A0A072PRT7"/>
<keyword evidence="2 5" id="KW-0479">Metal-binding</keyword>
<dbReference type="InterPro" id="IPR002401">
    <property type="entry name" value="Cyt_P450_E_grp-I"/>
</dbReference>
<keyword evidence="5 6" id="KW-0349">Heme</keyword>
<protein>
    <recommendedName>
        <fullName evidence="9">Cytochrome P450 oxidoreductase</fullName>
    </recommendedName>
</protein>
<dbReference type="OrthoDB" id="3934656at2759"/>
<dbReference type="GO" id="GO:0004497">
    <property type="term" value="F:monooxygenase activity"/>
    <property type="evidence" value="ECO:0007669"/>
    <property type="project" value="UniProtKB-KW"/>
</dbReference>
<dbReference type="Proteomes" id="UP000027920">
    <property type="component" value="Unassembled WGS sequence"/>
</dbReference>
<comment type="cofactor">
    <cofactor evidence="1 5">
        <name>heme</name>
        <dbReference type="ChEBI" id="CHEBI:30413"/>
    </cofactor>
</comment>
<feature type="binding site" description="axial binding residue" evidence="5">
    <location>
        <position position="256"/>
    </location>
    <ligand>
        <name>heme</name>
        <dbReference type="ChEBI" id="CHEBI:30413"/>
    </ligand>
    <ligandPart>
        <name>Fe</name>
        <dbReference type="ChEBI" id="CHEBI:18248"/>
    </ligandPart>
</feature>
<evidence type="ECO:0000313" key="8">
    <source>
        <dbReference type="Proteomes" id="UP000027920"/>
    </source>
</evidence>
<comment type="similarity">
    <text evidence="6">Belongs to the cytochrome P450 family.</text>
</comment>
<gene>
    <name evidence="7" type="ORF">A1O9_06156</name>
</gene>
<name>A0A072PRT7_9EURO</name>
<keyword evidence="8" id="KW-1185">Reference proteome</keyword>
<accession>A0A072PRT7</accession>
<proteinExistence type="inferred from homology"/>
<dbReference type="VEuPathDB" id="FungiDB:A1O9_06156"/>
<sequence>MFGKAFGCLETSSDYKDGIQSLDRYLPWLALTVVSPISCRPLILTSSLLIPGSRSALGAIKTIINASRETVATRLGQGETRTDILQQPEDFESGDKLDFSFSDIEQEAYVALSAGFDTTAIAFRTTFYNVMKNPQIYQRLLNEIDETVESGKLTFPAKHSEATQLPYLCACIKEAFRIFPSVQLNLARVVPEGGVQLNGTYIPHGYRVGINPPVVHFDKDVFGPDADQFRPDRWLQADAINMDTRLIHFGAGTRTCIGENISIVELHKFTPYLLCSFRQNSDIQR</sequence>
<dbReference type="GO" id="GO:0005506">
    <property type="term" value="F:iron ion binding"/>
    <property type="evidence" value="ECO:0007669"/>
    <property type="project" value="InterPro"/>
</dbReference>
<dbReference type="PANTHER" id="PTHR24305:SF229">
    <property type="entry name" value="P450, PUTATIVE (EUROFUNG)-RELATED"/>
    <property type="match status" value="1"/>
</dbReference>
<dbReference type="InterPro" id="IPR017972">
    <property type="entry name" value="Cyt_P450_CS"/>
</dbReference>
<evidence type="ECO:0000313" key="7">
    <source>
        <dbReference type="EMBL" id="KEF58230.1"/>
    </source>
</evidence>
<dbReference type="SUPFAM" id="SSF48264">
    <property type="entry name" value="Cytochrome P450"/>
    <property type="match status" value="1"/>
</dbReference>
<dbReference type="AlphaFoldDB" id="A0A072PRT7"/>
<keyword evidence="6" id="KW-0503">Monooxygenase</keyword>
<dbReference type="Gene3D" id="1.10.630.10">
    <property type="entry name" value="Cytochrome P450"/>
    <property type="match status" value="1"/>
</dbReference>
<evidence type="ECO:0000256" key="5">
    <source>
        <dbReference type="PIRSR" id="PIRSR602401-1"/>
    </source>
</evidence>
<dbReference type="PANTHER" id="PTHR24305">
    <property type="entry name" value="CYTOCHROME P450"/>
    <property type="match status" value="1"/>
</dbReference>
<evidence type="ECO:0000256" key="1">
    <source>
        <dbReference type="ARBA" id="ARBA00001971"/>
    </source>
</evidence>
<evidence type="ECO:0000256" key="3">
    <source>
        <dbReference type="ARBA" id="ARBA00023002"/>
    </source>
</evidence>